<proteinExistence type="predicted"/>
<gene>
    <name evidence="1" type="ORF">SLEP1_g53281</name>
</gene>
<reference evidence="1 2" key="1">
    <citation type="journal article" date="2021" name="Commun. Biol.">
        <title>The genome of Shorea leprosula (Dipterocarpaceae) highlights the ecological relevance of drought in aseasonal tropical rainforests.</title>
        <authorList>
            <person name="Ng K.K.S."/>
            <person name="Kobayashi M.J."/>
            <person name="Fawcett J.A."/>
            <person name="Hatakeyama M."/>
            <person name="Paape T."/>
            <person name="Ng C.H."/>
            <person name="Ang C.C."/>
            <person name="Tnah L.H."/>
            <person name="Lee C.T."/>
            <person name="Nishiyama T."/>
            <person name="Sese J."/>
            <person name="O'Brien M.J."/>
            <person name="Copetti D."/>
            <person name="Mohd Noor M.I."/>
            <person name="Ong R.C."/>
            <person name="Putra M."/>
            <person name="Sireger I.Z."/>
            <person name="Indrioko S."/>
            <person name="Kosugi Y."/>
            <person name="Izuno A."/>
            <person name="Isagi Y."/>
            <person name="Lee S.L."/>
            <person name="Shimizu K.K."/>
        </authorList>
    </citation>
    <scope>NUCLEOTIDE SEQUENCE [LARGE SCALE GENOMIC DNA]</scope>
    <source>
        <strain evidence="1">214</strain>
    </source>
</reference>
<dbReference type="AlphaFoldDB" id="A0AAV5MAR5"/>
<name>A0AAV5MAR5_9ROSI</name>
<protein>
    <submittedName>
        <fullName evidence="1">Uncharacterized protein</fullName>
    </submittedName>
</protein>
<comment type="caution">
    <text evidence="1">The sequence shown here is derived from an EMBL/GenBank/DDBJ whole genome shotgun (WGS) entry which is preliminary data.</text>
</comment>
<sequence>MLGASCFKSSDQYACGNLIEKVHYHSDEGKWRQDSKAVWTGEWLHANLAVWGPFELSECGLSISQESLAQEHSALRSVGKGKKKIVEACGFGEETM</sequence>
<organism evidence="1 2">
    <name type="scientific">Rubroshorea leprosula</name>
    <dbReference type="NCBI Taxonomy" id="152421"/>
    <lineage>
        <taxon>Eukaryota</taxon>
        <taxon>Viridiplantae</taxon>
        <taxon>Streptophyta</taxon>
        <taxon>Embryophyta</taxon>
        <taxon>Tracheophyta</taxon>
        <taxon>Spermatophyta</taxon>
        <taxon>Magnoliopsida</taxon>
        <taxon>eudicotyledons</taxon>
        <taxon>Gunneridae</taxon>
        <taxon>Pentapetalae</taxon>
        <taxon>rosids</taxon>
        <taxon>malvids</taxon>
        <taxon>Malvales</taxon>
        <taxon>Dipterocarpaceae</taxon>
        <taxon>Rubroshorea</taxon>
    </lineage>
</organism>
<dbReference type="EMBL" id="BPVZ01000205">
    <property type="protein sequence ID" value="GKV46289.1"/>
    <property type="molecule type" value="Genomic_DNA"/>
</dbReference>
<accession>A0AAV5MAR5</accession>
<evidence type="ECO:0000313" key="2">
    <source>
        <dbReference type="Proteomes" id="UP001054252"/>
    </source>
</evidence>
<evidence type="ECO:0000313" key="1">
    <source>
        <dbReference type="EMBL" id="GKV46289.1"/>
    </source>
</evidence>
<dbReference type="Proteomes" id="UP001054252">
    <property type="component" value="Unassembled WGS sequence"/>
</dbReference>
<keyword evidence="2" id="KW-1185">Reference proteome</keyword>